<name>A0A6N7ZBA1_9PSEU</name>
<gene>
    <name evidence="1" type="ORF">GKO32_33970</name>
</gene>
<comment type="caution">
    <text evidence="1">The sequence shown here is derived from an EMBL/GenBank/DDBJ whole genome shotgun (WGS) entry which is preliminary data.</text>
</comment>
<reference evidence="1 2" key="1">
    <citation type="submission" date="2019-11" db="EMBL/GenBank/DDBJ databases">
        <title>Draft genome of Amycolatopsis RM579.</title>
        <authorList>
            <person name="Duangmal K."/>
            <person name="Mingma R."/>
        </authorList>
    </citation>
    <scope>NUCLEOTIDE SEQUENCE [LARGE SCALE GENOMIC DNA]</scope>
    <source>
        <strain evidence="1 2">RM579</strain>
    </source>
</reference>
<dbReference type="RefSeq" id="WP_154761019.1">
    <property type="nucleotide sequence ID" value="NZ_WMBA01000082.1"/>
</dbReference>
<sequence>MPEFAGKAALVTGAGSGIGRAISLALAARGAFVWATDFDEASANGTAELIEQ</sequence>
<dbReference type="Pfam" id="PF00106">
    <property type="entry name" value="adh_short"/>
    <property type="match status" value="1"/>
</dbReference>
<dbReference type="SUPFAM" id="SSF51735">
    <property type="entry name" value="NAD(P)-binding Rossmann-fold domains"/>
    <property type="match status" value="1"/>
</dbReference>
<dbReference type="Proteomes" id="UP000440096">
    <property type="component" value="Unassembled WGS sequence"/>
</dbReference>
<evidence type="ECO:0000313" key="2">
    <source>
        <dbReference type="Proteomes" id="UP000440096"/>
    </source>
</evidence>
<accession>A0A6N7ZBA1</accession>
<proteinExistence type="predicted"/>
<feature type="non-terminal residue" evidence="1">
    <location>
        <position position="52"/>
    </location>
</feature>
<dbReference type="InterPro" id="IPR002347">
    <property type="entry name" value="SDR_fam"/>
</dbReference>
<dbReference type="Gene3D" id="3.40.50.720">
    <property type="entry name" value="NAD(P)-binding Rossmann-like Domain"/>
    <property type="match status" value="1"/>
</dbReference>
<dbReference type="OrthoDB" id="517007at2"/>
<dbReference type="EMBL" id="WMBA01000082">
    <property type="protein sequence ID" value="MTD58955.1"/>
    <property type="molecule type" value="Genomic_DNA"/>
</dbReference>
<evidence type="ECO:0000313" key="1">
    <source>
        <dbReference type="EMBL" id="MTD58955.1"/>
    </source>
</evidence>
<protein>
    <submittedName>
        <fullName evidence="1">SDR family NAD(P)-dependent oxidoreductase</fullName>
    </submittedName>
</protein>
<organism evidence="1 2">
    <name type="scientific">Amycolatopsis pithecellobii</name>
    <dbReference type="NCBI Taxonomy" id="664692"/>
    <lineage>
        <taxon>Bacteria</taxon>
        <taxon>Bacillati</taxon>
        <taxon>Actinomycetota</taxon>
        <taxon>Actinomycetes</taxon>
        <taxon>Pseudonocardiales</taxon>
        <taxon>Pseudonocardiaceae</taxon>
        <taxon>Amycolatopsis</taxon>
    </lineage>
</organism>
<keyword evidence="2" id="KW-1185">Reference proteome</keyword>
<dbReference type="AlphaFoldDB" id="A0A6N7ZBA1"/>
<dbReference type="InterPro" id="IPR036291">
    <property type="entry name" value="NAD(P)-bd_dom_sf"/>
</dbReference>